<protein>
    <recommendedName>
        <fullName evidence="4">ANKLE2 third alpha/beta domain-containing protein</fullName>
    </recommendedName>
</protein>
<keyword evidence="1" id="KW-0040">ANK repeat</keyword>
<dbReference type="InterPro" id="IPR056237">
    <property type="entry name" value="ANKLE2_3rd"/>
</dbReference>
<keyword evidence="2" id="KW-0131">Cell cycle</keyword>
<evidence type="ECO:0000313" key="5">
    <source>
        <dbReference type="EMBL" id="VUZ47027.1"/>
    </source>
</evidence>
<evidence type="ECO:0000313" key="6">
    <source>
        <dbReference type="Proteomes" id="UP000321570"/>
    </source>
</evidence>
<dbReference type="PANTHER" id="PTHR12349:SF4">
    <property type="entry name" value="ANKYRIN REPEAT AND LEM DOMAIN-CONTAINING PROTEIN 2"/>
    <property type="match status" value="1"/>
</dbReference>
<evidence type="ECO:0000256" key="3">
    <source>
        <dbReference type="SAM" id="MobiDB-lite"/>
    </source>
</evidence>
<dbReference type="EMBL" id="CABIJS010000222">
    <property type="protein sequence ID" value="VUZ47027.1"/>
    <property type="molecule type" value="Genomic_DNA"/>
</dbReference>
<gene>
    <name evidence="5" type="ORF">WMSIL1_LOCUS6277</name>
</gene>
<proteinExistence type="predicted"/>
<sequence>WARIYPNVDIQTAEDRRQRVLDLYLNSPETGSMSSPLHIASKFGHVECVRVLANHPTTILDLRDHLGATALESACTRLLIDSNCPSLEEKSLRRQAIVRALDERYVLLVDRRVSSDIAEIQPLILPHGLMGRQLRNLLAATDQLSCPGVTEFCPHLVGSQQRPFVPFTSPVNPHQTPTKSSALYNPVSPPSAILPFSPRRVMPVPISSVSMSSSFNSPTGDGSPTRAGVDLHEYGVSGQLVLVRAMLGPLNTEEAEKAVTNWRKPRNSFWMNLRMIDAEKGYERFGRQLAKEFNTKWTEHWSFLDDFADLQSPYGLGRLNDYLAQLYTTEAVTLQDDQRFLGLPVGGKLDFDDSFAEENVKENGKDSEIKKTPIKRVKCEIVNNKCPPKGESIVNGKSKDEKWTAYREENNPEHVLNDSLDDTTSSSGSSNESTCCQVNSGGPKPLTPKEQVSPVVSLLNNFTVNSPLRLLLPPPCVESMFIRPERRISMFNLSGLGTNTLNAPQRPTPLKSTIGRTPRSPNVRSARRHLIDGVWPSVLDSPKSRGIREQGSHLMAAISTAELSAHSALEFKMPPGDVEEADAVQEVDLESYPFVKRWKRELDLTFQQP</sequence>
<feature type="non-terminal residue" evidence="5">
    <location>
        <position position="1"/>
    </location>
</feature>
<feature type="domain" description="ANKLE2 third alpha/beta" evidence="4">
    <location>
        <begin position="240"/>
        <end position="300"/>
    </location>
</feature>
<dbReference type="PANTHER" id="PTHR12349">
    <property type="entry name" value="ANKYRIN REPEAT AND LEM DOMAIN-CONTAINING PROTEIN 2"/>
    <property type="match status" value="1"/>
</dbReference>
<dbReference type="Pfam" id="PF24567">
    <property type="entry name" value="ANKLE2_3rd"/>
    <property type="match status" value="1"/>
</dbReference>
<reference evidence="5 6" key="1">
    <citation type="submission" date="2019-07" db="EMBL/GenBank/DDBJ databases">
        <authorList>
            <person name="Jastrzebski P J."/>
            <person name="Paukszto L."/>
            <person name="Jastrzebski P J."/>
        </authorList>
    </citation>
    <scope>NUCLEOTIDE SEQUENCE [LARGE SCALE GENOMIC DNA]</scope>
    <source>
        <strain evidence="5 6">WMS-il1</strain>
    </source>
</reference>
<dbReference type="Gene3D" id="1.25.40.20">
    <property type="entry name" value="Ankyrin repeat-containing domain"/>
    <property type="match status" value="1"/>
</dbReference>
<dbReference type="InterPro" id="IPR036770">
    <property type="entry name" value="Ankyrin_rpt-contain_sf"/>
</dbReference>
<dbReference type="Proteomes" id="UP000321570">
    <property type="component" value="Unassembled WGS sequence"/>
</dbReference>
<name>A0A564YIA5_HYMDI</name>
<organism evidence="5 6">
    <name type="scientific">Hymenolepis diminuta</name>
    <name type="common">Rat tapeworm</name>
    <dbReference type="NCBI Taxonomy" id="6216"/>
    <lineage>
        <taxon>Eukaryota</taxon>
        <taxon>Metazoa</taxon>
        <taxon>Spiralia</taxon>
        <taxon>Lophotrochozoa</taxon>
        <taxon>Platyhelminthes</taxon>
        <taxon>Cestoda</taxon>
        <taxon>Eucestoda</taxon>
        <taxon>Cyclophyllidea</taxon>
        <taxon>Hymenolepididae</taxon>
        <taxon>Hymenolepis</taxon>
    </lineage>
</organism>
<evidence type="ECO:0000256" key="2">
    <source>
        <dbReference type="ARBA" id="ARBA00023306"/>
    </source>
</evidence>
<accession>A0A564YIA5</accession>
<feature type="region of interest" description="Disordered" evidence="3">
    <location>
        <begin position="409"/>
        <end position="446"/>
    </location>
</feature>
<evidence type="ECO:0000259" key="4">
    <source>
        <dbReference type="Pfam" id="PF24567"/>
    </source>
</evidence>
<evidence type="ECO:0000256" key="1">
    <source>
        <dbReference type="ARBA" id="ARBA00023043"/>
    </source>
</evidence>
<dbReference type="SUPFAM" id="SSF48403">
    <property type="entry name" value="Ankyrin repeat"/>
    <property type="match status" value="1"/>
</dbReference>
<feature type="compositionally biased region" description="Low complexity" evidence="3">
    <location>
        <begin position="422"/>
        <end position="434"/>
    </location>
</feature>
<dbReference type="AlphaFoldDB" id="A0A564YIA5"/>
<keyword evidence="6" id="KW-1185">Reference proteome</keyword>
<feature type="region of interest" description="Disordered" evidence="3">
    <location>
        <begin position="499"/>
        <end position="522"/>
    </location>
</feature>